<dbReference type="Pfam" id="PF22589">
    <property type="entry name" value="SPMIP1"/>
    <property type="match status" value="1"/>
</dbReference>
<dbReference type="EMBL" id="NWSH01000211">
    <property type="protein sequence ID" value="PCG78357.1"/>
    <property type="molecule type" value="Genomic_DNA"/>
</dbReference>
<dbReference type="InterPro" id="IPR054323">
    <property type="entry name" value="SPMIP1_C"/>
</dbReference>
<protein>
    <recommendedName>
        <fullName evidence="1">Sperm microtubule inner protein 1 C-terminal domain-containing protein</fullName>
    </recommendedName>
</protein>
<dbReference type="PANTHER" id="PTHR35826:SF1">
    <property type="entry name" value="PROTEIN ATP6V1FNB-LIKE"/>
    <property type="match status" value="1"/>
</dbReference>
<dbReference type="AlphaFoldDB" id="A0A2A4K287"/>
<evidence type="ECO:0000313" key="2">
    <source>
        <dbReference type="EMBL" id="PCG78357.1"/>
    </source>
</evidence>
<reference evidence="2" key="1">
    <citation type="submission" date="2017-09" db="EMBL/GenBank/DDBJ databases">
        <title>Contemporary evolution of a Lepidopteran species, Heliothis virescens, in response to modern agricultural practices.</title>
        <authorList>
            <person name="Fritz M.L."/>
            <person name="Deyonke A.M."/>
            <person name="Papanicolaou A."/>
            <person name="Micinski S."/>
            <person name="Westbrook J."/>
            <person name="Gould F."/>
        </authorList>
    </citation>
    <scope>NUCLEOTIDE SEQUENCE [LARGE SCALE GENOMIC DNA]</scope>
    <source>
        <strain evidence="2">HvINT-</strain>
        <tissue evidence="2">Whole body</tissue>
    </source>
</reference>
<name>A0A2A4K287_HELVI</name>
<comment type="caution">
    <text evidence="2">The sequence shown here is derived from an EMBL/GenBank/DDBJ whole genome shotgun (WGS) entry which is preliminary data.</text>
</comment>
<sequence>MSRKFTDPTKMPYLNEMYEKEKWLRMDWSHRYFESLEACVLNREPTNYTEEDITKSVMVAQMPSIMRGHIVAAENKKIAPVKDIDLVKLGEKKEIIPAMLPVPEKQKELLYTQSKEEYLKKRHSIPPDKKYNFIECQSWMHGWQFDQSELKLTGSAYGKRFHLSRIKGLSPQPDPPHYLDCKEISELCTDTNR</sequence>
<feature type="domain" description="Sperm microtubule inner protein 1 C-terminal" evidence="1">
    <location>
        <begin position="75"/>
        <end position="162"/>
    </location>
</feature>
<accession>A0A2A4K287</accession>
<gene>
    <name evidence="2" type="ORF">B5V51_4405</name>
</gene>
<evidence type="ECO:0000259" key="1">
    <source>
        <dbReference type="Pfam" id="PF22589"/>
    </source>
</evidence>
<dbReference type="PANTHER" id="PTHR35826">
    <property type="entry name" value="PROTEIN ATP6V1FNB-LIKE"/>
    <property type="match status" value="1"/>
</dbReference>
<organism evidence="2">
    <name type="scientific">Heliothis virescens</name>
    <name type="common">Tobacco budworm moth</name>
    <dbReference type="NCBI Taxonomy" id="7102"/>
    <lineage>
        <taxon>Eukaryota</taxon>
        <taxon>Metazoa</taxon>
        <taxon>Ecdysozoa</taxon>
        <taxon>Arthropoda</taxon>
        <taxon>Hexapoda</taxon>
        <taxon>Insecta</taxon>
        <taxon>Pterygota</taxon>
        <taxon>Neoptera</taxon>
        <taxon>Endopterygota</taxon>
        <taxon>Lepidoptera</taxon>
        <taxon>Glossata</taxon>
        <taxon>Ditrysia</taxon>
        <taxon>Noctuoidea</taxon>
        <taxon>Noctuidae</taxon>
        <taxon>Heliothinae</taxon>
        <taxon>Heliothis</taxon>
    </lineage>
</organism>
<proteinExistence type="predicted"/>